<reference evidence="2 3" key="1">
    <citation type="journal article" date="2015" name="Genome Announc.">
        <title>Complete Genome Sequence of Methanosphaerula palustris E1-9CT, a Hydrogenotrophic Methanogen Isolated from a Minerotrophic Fen Peatland.</title>
        <authorList>
            <person name="Cadillo-Quiroz H."/>
            <person name="Browne P."/>
            <person name="Kyrpides N."/>
            <person name="Woyke T."/>
            <person name="Goodwin L."/>
            <person name="Detter C."/>
            <person name="Yavitt J.B."/>
            <person name="Zinder S.H."/>
        </authorList>
    </citation>
    <scope>NUCLEOTIDE SEQUENCE [LARGE SCALE GENOMIC DNA]</scope>
    <source>
        <strain evidence="3">ATCC BAA-1556 / DSM 19958 / E1-9c</strain>
    </source>
</reference>
<dbReference type="Proteomes" id="UP000002457">
    <property type="component" value="Chromosome"/>
</dbReference>
<evidence type="ECO:0000313" key="3">
    <source>
        <dbReference type="Proteomes" id="UP000002457"/>
    </source>
</evidence>
<gene>
    <name evidence="2" type="ordered locus">Mpal_2478</name>
</gene>
<evidence type="ECO:0000313" key="2">
    <source>
        <dbReference type="EMBL" id="ACL17754.1"/>
    </source>
</evidence>
<dbReference type="eggNOG" id="arCOG04907">
    <property type="taxonomic scope" value="Archaea"/>
</dbReference>
<dbReference type="HOGENOM" id="CLU_178216_0_0_2"/>
<sequence length="103" mass="10347">MLSMATTAYMIRHFGVISVGKFSAVFGLIWGFLMGIPLAAGLGGMGSVMNAQALGIGTGIVGLVLMIIIGGVGGFIGGAIMAIVYNLVLGATGGIEMDIEVKP</sequence>
<evidence type="ECO:0008006" key="4">
    <source>
        <dbReference type="Google" id="ProtNLM"/>
    </source>
</evidence>
<name>B8GEQ3_METPE</name>
<keyword evidence="1" id="KW-0472">Membrane</keyword>
<dbReference type="KEGG" id="mpl:Mpal_2478"/>
<keyword evidence="1" id="KW-0812">Transmembrane</keyword>
<dbReference type="EMBL" id="CP001338">
    <property type="protein sequence ID" value="ACL17754.1"/>
    <property type="molecule type" value="Genomic_DNA"/>
</dbReference>
<accession>B8GEQ3</accession>
<protein>
    <recommendedName>
        <fullName evidence="4">DUF3566 domain-containing protein</fullName>
    </recommendedName>
</protein>
<keyword evidence="3" id="KW-1185">Reference proteome</keyword>
<evidence type="ECO:0000256" key="1">
    <source>
        <dbReference type="SAM" id="Phobius"/>
    </source>
</evidence>
<keyword evidence="1" id="KW-1133">Transmembrane helix</keyword>
<proteinExistence type="predicted"/>
<organism evidence="2 3">
    <name type="scientific">Methanosphaerula palustris (strain ATCC BAA-1556 / DSM 19958 / E1-9c)</name>
    <dbReference type="NCBI Taxonomy" id="521011"/>
    <lineage>
        <taxon>Archaea</taxon>
        <taxon>Methanobacteriati</taxon>
        <taxon>Methanobacteriota</taxon>
        <taxon>Stenosarchaea group</taxon>
        <taxon>Methanomicrobia</taxon>
        <taxon>Methanomicrobiales</taxon>
        <taxon>Methanoregulaceae</taxon>
        <taxon>Methanosphaerula</taxon>
    </lineage>
</organism>
<feature type="transmembrane region" description="Helical" evidence="1">
    <location>
        <begin position="60"/>
        <end position="88"/>
    </location>
</feature>
<feature type="transmembrane region" description="Helical" evidence="1">
    <location>
        <begin position="21"/>
        <end position="40"/>
    </location>
</feature>
<dbReference type="AlphaFoldDB" id="B8GEQ3"/>